<evidence type="ECO:0000256" key="1">
    <source>
        <dbReference type="ARBA" id="ARBA00004572"/>
    </source>
</evidence>
<dbReference type="EMBL" id="CACSLK010030184">
    <property type="protein sequence ID" value="CAA0836124.1"/>
    <property type="molecule type" value="Genomic_DNA"/>
</dbReference>
<comment type="similarity">
    <text evidence="6">Belongs to the AAA ATPase family.</text>
</comment>
<evidence type="ECO:0000256" key="5">
    <source>
        <dbReference type="ARBA" id="ARBA00023128"/>
    </source>
</evidence>
<dbReference type="GO" id="GO:0005741">
    <property type="term" value="C:mitochondrial outer membrane"/>
    <property type="evidence" value="ECO:0007669"/>
    <property type="project" value="UniProtKB-SubCell"/>
</dbReference>
<keyword evidence="2 6" id="KW-0547">Nucleotide-binding</keyword>
<dbReference type="Pfam" id="PF00004">
    <property type="entry name" value="AAA"/>
    <property type="match status" value="1"/>
</dbReference>
<dbReference type="AlphaFoldDB" id="A0A9N7NR61"/>
<accession>A0A9N7NR61</accession>
<dbReference type="Pfam" id="PF24933">
    <property type="entry name" value="DUF7751"/>
    <property type="match status" value="1"/>
</dbReference>
<organism evidence="8 9">
    <name type="scientific">Striga hermonthica</name>
    <name type="common">Purple witchweed</name>
    <name type="synonym">Buchnera hermonthica</name>
    <dbReference type="NCBI Taxonomy" id="68872"/>
    <lineage>
        <taxon>Eukaryota</taxon>
        <taxon>Viridiplantae</taxon>
        <taxon>Streptophyta</taxon>
        <taxon>Embryophyta</taxon>
        <taxon>Tracheophyta</taxon>
        <taxon>Spermatophyta</taxon>
        <taxon>Magnoliopsida</taxon>
        <taxon>eudicotyledons</taxon>
        <taxon>Gunneridae</taxon>
        <taxon>Pentapetalae</taxon>
        <taxon>asterids</taxon>
        <taxon>lamiids</taxon>
        <taxon>Lamiales</taxon>
        <taxon>Orobanchaceae</taxon>
        <taxon>Buchnereae</taxon>
        <taxon>Striga</taxon>
    </lineage>
</organism>
<dbReference type="SUPFAM" id="SSF52540">
    <property type="entry name" value="P-loop containing nucleoside triphosphate hydrolases"/>
    <property type="match status" value="1"/>
</dbReference>
<dbReference type="Gene3D" id="1.10.8.60">
    <property type="match status" value="1"/>
</dbReference>
<dbReference type="Pfam" id="PF17862">
    <property type="entry name" value="AAA_lid_3"/>
    <property type="match status" value="1"/>
</dbReference>
<dbReference type="PANTHER" id="PTHR45644">
    <property type="entry name" value="AAA ATPASE, PUTATIVE (AFU_ORTHOLOGUE AFUA_2G12920)-RELATED-RELATED"/>
    <property type="match status" value="1"/>
</dbReference>
<dbReference type="InterPro" id="IPR027417">
    <property type="entry name" value="P-loop_NTPase"/>
</dbReference>
<keyword evidence="4 6" id="KW-0067">ATP-binding</keyword>
<evidence type="ECO:0000256" key="4">
    <source>
        <dbReference type="ARBA" id="ARBA00022840"/>
    </source>
</evidence>
<reference evidence="8" key="1">
    <citation type="submission" date="2019-12" db="EMBL/GenBank/DDBJ databases">
        <authorList>
            <person name="Scholes J."/>
        </authorList>
    </citation>
    <scope>NUCLEOTIDE SEQUENCE</scope>
</reference>
<protein>
    <submittedName>
        <fullName evidence="8">P-loop containing nucleoside triphosphate hydrolases superfamily protein</fullName>
    </submittedName>
</protein>
<keyword evidence="3" id="KW-0472">Membrane</keyword>
<dbReference type="GO" id="GO:0016887">
    <property type="term" value="F:ATP hydrolysis activity"/>
    <property type="evidence" value="ECO:0007669"/>
    <property type="project" value="InterPro"/>
</dbReference>
<keyword evidence="3" id="KW-1000">Mitochondrion outer membrane</keyword>
<dbReference type="InterPro" id="IPR051701">
    <property type="entry name" value="Mito_OM_Translocase_MSP1"/>
</dbReference>
<dbReference type="PANTHER" id="PTHR45644:SF56">
    <property type="entry name" value="AAA ATPASE, PUTATIVE (AFU_ORTHOLOGUE AFUA_2G12920)-RELATED"/>
    <property type="match status" value="1"/>
</dbReference>
<evidence type="ECO:0000256" key="6">
    <source>
        <dbReference type="RuleBase" id="RU003651"/>
    </source>
</evidence>
<comment type="subcellular location">
    <subcellularLocation>
        <location evidence="1">Mitochondrion outer membrane</location>
        <topology evidence="1">Single-pass membrane protein</topology>
    </subcellularLocation>
</comment>
<dbReference type="InterPro" id="IPR003959">
    <property type="entry name" value="ATPase_AAA_core"/>
</dbReference>
<dbReference type="GO" id="GO:0005524">
    <property type="term" value="F:ATP binding"/>
    <property type="evidence" value="ECO:0007669"/>
    <property type="project" value="UniProtKB-KW"/>
</dbReference>
<dbReference type="SMART" id="SM00382">
    <property type="entry name" value="AAA"/>
    <property type="match status" value="1"/>
</dbReference>
<name>A0A9N7NR61_STRHE</name>
<proteinExistence type="inferred from homology"/>
<keyword evidence="9" id="KW-1185">Reference proteome</keyword>
<dbReference type="InterPro" id="IPR056653">
    <property type="entry name" value="DUF7751"/>
</dbReference>
<dbReference type="OrthoDB" id="10254455at2759"/>
<dbReference type="InterPro" id="IPR003593">
    <property type="entry name" value="AAA+_ATPase"/>
</dbReference>
<dbReference type="Gene3D" id="3.40.50.300">
    <property type="entry name" value="P-loop containing nucleotide triphosphate hydrolases"/>
    <property type="match status" value="1"/>
</dbReference>
<evidence type="ECO:0000256" key="3">
    <source>
        <dbReference type="ARBA" id="ARBA00022787"/>
    </source>
</evidence>
<comment type="caution">
    <text evidence="8">The sequence shown here is derived from an EMBL/GenBank/DDBJ whole genome shotgun (WGS) entry which is preliminary data.</text>
</comment>
<dbReference type="Proteomes" id="UP001153555">
    <property type="component" value="Unassembled WGS sequence"/>
</dbReference>
<evidence type="ECO:0000313" key="8">
    <source>
        <dbReference type="EMBL" id="CAA0836124.1"/>
    </source>
</evidence>
<evidence type="ECO:0000259" key="7">
    <source>
        <dbReference type="SMART" id="SM00382"/>
    </source>
</evidence>
<dbReference type="PROSITE" id="PS00674">
    <property type="entry name" value="AAA"/>
    <property type="match status" value="1"/>
</dbReference>
<keyword evidence="8" id="KW-0378">Hydrolase</keyword>
<feature type="domain" description="AAA+ ATPase" evidence="7">
    <location>
        <begin position="366"/>
        <end position="503"/>
    </location>
</feature>
<evidence type="ECO:0000313" key="9">
    <source>
        <dbReference type="Proteomes" id="UP001153555"/>
    </source>
</evidence>
<keyword evidence="5" id="KW-0496">Mitochondrion</keyword>
<sequence length="626" mass="70816">MKTRGVVVDQMTRRTVKTMKAKMRTKPTRRILSKGQRGEVREIKDKKVAVIFYASGESDGKSSELPVHWLAANHIEHDTDAQTHDCYLAMDVLCEVLESHPSIIVYFPDHFSWLPERSFWSFWRAREEFFGKVKEMFDQLPERKVLIYGQNKSVPGSEELECILKGITTEVKDTWRRREEEKEKCKPFPNIISIMPPKEKDVVKKLGLQILEDEKKMISERNISAMHRVFNEHDLVCKDLELIDSSGLILNRREVDKIVGWATNHHLSSCHTPSVKNGRLHMPRSSLEHAILRLKESKNKFSKSPKELARGEYEKSFLPSVVSPNDIGVKFDDVGALDVVKKTLNELVILPLKRPEFFSRGNLLRPCKGMLLFGPPGTGKTLIAKALATEAGAHFINVTPSSLGSMWYGESEKLTKALFTLAVKLAPTIIFLDEIDALLGARGKLYESSAMRKVRNEFMSGWDGLTSNDSQRILVLGASNRPFDLDDAVIRRMPRRILVDLPDVKNRLKILDILLAKEALESGFDIKKLAEATEGYSGSDLKNLCVAAAYMPVQERLEQESKLQGDKKDGDSALRPLKLEDFINSMDTVGPSVAYESSSLVELREWNERFGEAGSRRKSKNSLTSS</sequence>
<evidence type="ECO:0000256" key="2">
    <source>
        <dbReference type="ARBA" id="ARBA00022741"/>
    </source>
</evidence>
<dbReference type="InterPro" id="IPR003960">
    <property type="entry name" value="ATPase_AAA_CS"/>
</dbReference>
<gene>
    <name evidence="8" type="ORF">SHERM_03245</name>
</gene>
<dbReference type="InterPro" id="IPR041569">
    <property type="entry name" value="AAA_lid_3"/>
</dbReference>